<dbReference type="NCBIfam" id="NF038155">
    <property type="entry name" value="lanthi_I_FDLD"/>
    <property type="match status" value="1"/>
</dbReference>
<organism evidence="7 8">
    <name type="scientific">Staphylococcus felis</name>
    <dbReference type="NCBI Taxonomy" id="46127"/>
    <lineage>
        <taxon>Bacteria</taxon>
        <taxon>Bacillati</taxon>
        <taxon>Bacillota</taxon>
        <taxon>Bacilli</taxon>
        <taxon>Bacillales</taxon>
        <taxon>Staphylococcaceae</taxon>
        <taxon>Staphylococcus</taxon>
    </lineage>
</organism>
<accession>A0ABS0QRX8</accession>
<comment type="PTM">
    <text evidence="6">Maturation of lantibiotics involves the enzymatic conversion of Thr, and Ser into dehydrated AA and the formation of thioether bonds with cysteine. This is followed by membrane translocation and cleavage of the modified precursor.</text>
</comment>
<keyword evidence="5 6" id="KW-0078">Bacteriocin</keyword>
<evidence type="ECO:0000313" key="7">
    <source>
        <dbReference type="EMBL" id="MBH9582025.1"/>
    </source>
</evidence>
<evidence type="ECO:0000256" key="6">
    <source>
        <dbReference type="RuleBase" id="RU362078"/>
    </source>
</evidence>
<dbReference type="Pfam" id="PF02052">
    <property type="entry name" value="Gallidermin"/>
    <property type="match status" value="1"/>
</dbReference>
<keyword evidence="2 6" id="KW-0929">Antimicrobial</keyword>
<proteinExistence type="inferred from homology"/>
<dbReference type="PRINTS" id="PR00323">
    <property type="entry name" value="GALLIDERMIN"/>
</dbReference>
<evidence type="ECO:0000256" key="4">
    <source>
        <dbReference type="ARBA" id="ARBA00023022"/>
    </source>
</evidence>
<keyword evidence="8" id="KW-1185">Reference proteome</keyword>
<dbReference type="Proteomes" id="UP000597038">
    <property type="component" value="Unassembled WGS sequence"/>
</dbReference>
<evidence type="ECO:0000313" key="8">
    <source>
        <dbReference type="Proteomes" id="UP000597038"/>
    </source>
</evidence>
<comment type="function">
    <text evidence="6">Lanthionine-containing peptide antibiotic (lantibiotic) active on Gram-positive bacteria. The bactericidal activity of lantibiotics is based on depolarization of energized bacterial cytoplasmic membranes, initiated by the formation of aqueous transmembrane pores.</text>
</comment>
<evidence type="ECO:0000256" key="3">
    <source>
        <dbReference type="ARBA" id="ARBA00022789"/>
    </source>
</evidence>
<evidence type="ECO:0000256" key="5">
    <source>
        <dbReference type="ARBA" id="ARBA00023048"/>
    </source>
</evidence>
<protein>
    <recommendedName>
        <fullName evidence="6">Lantibiotic</fullName>
    </recommendedName>
</protein>
<dbReference type="InterPro" id="IPR006079">
    <property type="entry name" value="Lantibiotic_typ-A_Bacillales"/>
</dbReference>
<evidence type="ECO:0000256" key="1">
    <source>
        <dbReference type="ARBA" id="ARBA00009379"/>
    </source>
</evidence>
<dbReference type="NCBIfam" id="TIGR03731">
    <property type="entry name" value="lantibio_gallid"/>
    <property type="match status" value="1"/>
</dbReference>
<keyword evidence="4 6" id="KW-0044">Antibiotic</keyword>
<keyword evidence="3 6" id="KW-0425">Lantibiotic</keyword>
<dbReference type="EMBL" id="JAEDAQ010000026">
    <property type="protein sequence ID" value="MBH9582025.1"/>
    <property type="molecule type" value="Genomic_DNA"/>
</dbReference>
<sequence length="52" mass="5691">MEAVKEKSELFDLDIQVNAQESNDSGAEPRIKSKFLCTPGCAKTGSFNSYCC</sequence>
<comment type="caution">
    <text evidence="7">The sequence shown here is derived from an EMBL/GenBank/DDBJ whole genome shotgun (WGS) entry which is preliminary data.</text>
</comment>
<evidence type="ECO:0000256" key="2">
    <source>
        <dbReference type="ARBA" id="ARBA00022529"/>
    </source>
</evidence>
<name>A0ABS0QRX8_9STAP</name>
<reference evidence="7 8" key="1">
    <citation type="submission" date="2020-12" db="EMBL/GenBank/DDBJ databases">
        <title>Genomic analysis of Staphylococcus felis from a cat with skin infection.</title>
        <authorList>
            <person name="Aslantas O."/>
            <person name="Keskin O."/>
            <person name="Buyukaltay K."/>
            <person name="Gullu Yucetepe A."/>
        </authorList>
    </citation>
    <scope>NUCLEOTIDE SEQUENCE [LARGE SCALE GENOMIC DNA]</scope>
    <source>
        <strain evidence="7 8">HARRANVET</strain>
    </source>
</reference>
<comment type="similarity">
    <text evidence="1 6">Belongs to the type A lantibiotic family.</text>
</comment>
<gene>
    <name evidence="7" type="ORF">I9026_11650</name>
</gene>
<dbReference type="RefSeq" id="WP_115871615.1">
    <property type="nucleotide sequence ID" value="NZ_JAEDAQ010000026.1"/>
</dbReference>